<accession>A0A0D3JUL7</accession>
<evidence type="ECO:0000313" key="2">
    <source>
        <dbReference type="EnsemblProtists" id="EOD27202"/>
    </source>
</evidence>
<evidence type="ECO:0000313" key="3">
    <source>
        <dbReference type="Proteomes" id="UP000013827"/>
    </source>
</evidence>
<organism evidence="2 3">
    <name type="scientific">Emiliania huxleyi (strain CCMP1516)</name>
    <dbReference type="NCBI Taxonomy" id="280463"/>
    <lineage>
        <taxon>Eukaryota</taxon>
        <taxon>Haptista</taxon>
        <taxon>Haptophyta</taxon>
        <taxon>Prymnesiophyceae</taxon>
        <taxon>Isochrysidales</taxon>
        <taxon>Noelaerhabdaceae</taxon>
        <taxon>Emiliania</taxon>
    </lineage>
</organism>
<dbReference type="AlphaFoldDB" id="A0A0D3JUL7"/>
<sequence>MRLPFGVPPASLPYCVPLARLSAPPSPQAYSHSTTLCHSAPKPLQRATSAGIAHSAEAPGTGAEAAAAATTAVVEASCSAAAGAVLTVSPHKKAVLVTGETQKVTELLKALKGSWNKGLGGWCFPGSQRAAVLAALRKARSPEIPEDPTNTVTEGEAAAQPPAKRQKGSAASEGGFVNDDDSEVLRAIGVSTANHQRTAMIAKMLLLSLVMPCEAMLTPRRLLTARADEEERGEERQRSGSRLAMDVAALARLAENLSDHRAAAAPLPVTTAAPGQKLCTVEGCTRARRAGGTPCCKLHGGGRRCTFVSDGDTPRACGRSVATGGLPFCGLHGGGKRCSITGCLKMARPADRHSGALLCAAHGGGKRCTQPGCAKAARAGPGQLCALHSNPVVDAHASVEIEANAALPADSPAPAAVAAPTAVEVDAEALSGGAAAAAAGVVSESHPFAPRGGYSACGPAEQPLTILLPLDDQHGAEPGHTLMIPMQLALPEAGALREEMCRAALLGQASTICEALGMDSSGHMCLGLAPASVASADLAASSVAAASPASAHPFAALGGSPSAAFTPEDAAAAAAGSKRQRLFPRRATGDEEEADADGEPQTPPPSSGNFAFALQPSCWQERVVGWRVQAAQYTTGRLISGEVVDWRADSLTPFVIRFANGSLERAALPHAAVELVDERGEVVSWEEFLALGDADPTEFVPAGADADAFTDIESYTT</sequence>
<evidence type="ECO:0000256" key="1">
    <source>
        <dbReference type="SAM" id="MobiDB-lite"/>
    </source>
</evidence>
<name>A0A0D3JUL7_EMIH1</name>
<dbReference type="GeneID" id="17272748"/>
<feature type="region of interest" description="Disordered" evidence="1">
    <location>
        <begin position="576"/>
        <end position="610"/>
    </location>
</feature>
<dbReference type="PANTHER" id="PTHR31827">
    <property type="entry name" value="EMB|CAB89363.1"/>
    <property type="match status" value="1"/>
</dbReference>
<proteinExistence type="predicted"/>
<protein>
    <submittedName>
        <fullName evidence="2">Uncharacterized protein</fullName>
    </submittedName>
</protein>
<dbReference type="EnsemblProtists" id="EOD27202">
    <property type="protein sequence ID" value="EOD27202"/>
    <property type="gene ID" value="EMIHUDRAFT_463279"/>
</dbReference>
<dbReference type="RefSeq" id="XP_005779631.1">
    <property type="nucleotide sequence ID" value="XM_005779574.1"/>
</dbReference>
<reference evidence="3" key="1">
    <citation type="journal article" date="2013" name="Nature">
        <title>Pan genome of the phytoplankton Emiliania underpins its global distribution.</title>
        <authorList>
            <person name="Read B.A."/>
            <person name="Kegel J."/>
            <person name="Klute M.J."/>
            <person name="Kuo A."/>
            <person name="Lefebvre S.C."/>
            <person name="Maumus F."/>
            <person name="Mayer C."/>
            <person name="Miller J."/>
            <person name="Monier A."/>
            <person name="Salamov A."/>
            <person name="Young J."/>
            <person name="Aguilar M."/>
            <person name="Claverie J.M."/>
            <person name="Frickenhaus S."/>
            <person name="Gonzalez K."/>
            <person name="Herman E.K."/>
            <person name="Lin Y.C."/>
            <person name="Napier J."/>
            <person name="Ogata H."/>
            <person name="Sarno A.F."/>
            <person name="Shmutz J."/>
            <person name="Schroeder D."/>
            <person name="de Vargas C."/>
            <person name="Verret F."/>
            <person name="von Dassow P."/>
            <person name="Valentin K."/>
            <person name="Van de Peer Y."/>
            <person name="Wheeler G."/>
            <person name="Dacks J.B."/>
            <person name="Delwiche C.F."/>
            <person name="Dyhrman S.T."/>
            <person name="Glockner G."/>
            <person name="John U."/>
            <person name="Richards T."/>
            <person name="Worden A.Z."/>
            <person name="Zhang X."/>
            <person name="Grigoriev I.V."/>
            <person name="Allen A.E."/>
            <person name="Bidle K."/>
            <person name="Borodovsky M."/>
            <person name="Bowler C."/>
            <person name="Brownlee C."/>
            <person name="Cock J.M."/>
            <person name="Elias M."/>
            <person name="Gladyshev V.N."/>
            <person name="Groth M."/>
            <person name="Guda C."/>
            <person name="Hadaegh A."/>
            <person name="Iglesias-Rodriguez M.D."/>
            <person name="Jenkins J."/>
            <person name="Jones B.M."/>
            <person name="Lawson T."/>
            <person name="Leese F."/>
            <person name="Lindquist E."/>
            <person name="Lobanov A."/>
            <person name="Lomsadze A."/>
            <person name="Malik S.B."/>
            <person name="Marsh M.E."/>
            <person name="Mackinder L."/>
            <person name="Mock T."/>
            <person name="Mueller-Roeber B."/>
            <person name="Pagarete A."/>
            <person name="Parker M."/>
            <person name="Probert I."/>
            <person name="Quesneville H."/>
            <person name="Raines C."/>
            <person name="Rensing S.A."/>
            <person name="Riano-Pachon D.M."/>
            <person name="Richier S."/>
            <person name="Rokitta S."/>
            <person name="Shiraiwa Y."/>
            <person name="Soanes D.M."/>
            <person name="van der Giezen M."/>
            <person name="Wahlund T.M."/>
            <person name="Williams B."/>
            <person name="Wilson W."/>
            <person name="Wolfe G."/>
            <person name="Wurch L.L."/>
        </authorList>
    </citation>
    <scope>NUCLEOTIDE SEQUENCE</scope>
</reference>
<dbReference type="STRING" id="2903.R1CWW1"/>
<dbReference type="KEGG" id="ehx:EMIHUDRAFT_463279"/>
<dbReference type="PANTHER" id="PTHR31827:SF1">
    <property type="entry name" value="EMB|CAB89363.1"/>
    <property type="match status" value="1"/>
</dbReference>
<reference evidence="2" key="2">
    <citation type="submission" date="2024-10" db="UniProtKB">
        <authorList>
            <consortium name="EnsemblProtists"/>
        </authorList>
    </citation>
    <scope>IDENTIFICATION</scope>
</reference>
<dbReference type="PaxDb" id="2903-EOD27202"/>
<dbReference type="HOGENOM" id="CLU_385640_0_0_1"/>
<dbReference type="Proteomes" id="UP000013827">
    <property type="component" value="Unassembled WGS sequence"/>
</dbReference>
<keyword evidence="3" id="KW-1185">Reference proteome</keyword>
<feature type="region of interest" description="Disordered" evidence="1">
    <location>
        <begin position="141"/>
        <end position="176"/>
    </location>
</feature>